<dbReference type="PROSITE" id="PS51194">
    <property type="entry name" value="HELICASE_CTER"/>
    <property type="match status" value="1"/>
</dbReference>
<dbReference type="GO" id="GO:0016787">
    <property type="term" value="F:hydrolase activity"/>
    <property type="evidence" value="ECO:0007669"/>
    <property type="project" value="UniProtKB-KW"/>
</dbReference>
<feature type="domain" description="Helicase C-terminal" evidence="12">
    <location>
        <begin position="402"/>
        <end position="556"/>
    </location>
</feature>
<gene>
    <name evidence="13" type="ORF">AV274_5229</name>
</gene>
<comment type="catalytic activity">
    <reaction evidence="8">
        <text>Couples ATP hydrolysis with the unwinding of duplex DNA by translocating in the 3'-5' direction.</text>
        <dbReference type="EC" id="5.6.2.4"/>
    </reaction>
</comment>
<comment type="similarity">
    <text evidence="1">Belongs to the helicase family. RecQ subfamily.</text>
</comment>
<evidence type="ECO:0000259" key="11">
    <source>
        <dbReference type="PROSITE" id="PS51192"/>
    </source>
</evidence>
<proteinExistence type="inferred from homology"/>
<dbReference type="Pfam" id="PF00271">
    <property type="entry name" value="Helicase_C"/>
    <property type="match status" value="1"/>
</dbReference>
<protein>
    <recommendedName>
        <fullName evidence="9">DNA 3'-5' helicase</fullName>
        <ecNumber evidence="9">5.6.2.4</ecNumber>
    </recommendedName>
</protein>
<dbReference type="InterPro" id="IPR010997">
    <property type="entry name" value="HRDC-like_sf"/>
</dbReference>
<dbReference type="EC" id="5.6.2.4" evidence="9"/>
<dbReference type="CDD" id="cd18794">
    <property type="entry name" value="SF2_C_RecQ"/>
    <property type="match status" value="1"/>
</dbReference>
<keyword evidence="14" id="KW-1185">Reference proteome</keyword>
<keyword evidence="2" id="KW-0547">Nucleotide-binding</keyword>
<evidence type="ECO:0000259" key="12">
    <source>
        <dbReference type="PROSITE" id="PS51194"/>
    </source>
</evidence>
<dbReference type="FunFam" id="3.40.50.300:FF:001389">
    <property type="entry name" value="ATP-dependent DNA helicase RecQ"/>
    <property type="match status" value="1"/>
</dbReference>
<dbReference type="Gene3D" id="3.40.50.300">
    <property type="entry name" value="P-loop containing nucleotide triphosphate hydrolases"/>
    <property type="match status" value="2"/>
</dbReference>
<evidence type="ECO:0000256" key="4">
    <source>
        <dbReference type="ARBA" id="ARBA00022806"/>
    </source>
</evidence>
<feature type="domain" description="Helicase ATP-binding" evidence="11">
    <location>
        <begin position="196"/>
        <end position="373"/>
    </location>
</feature>
<keyword evidence="6" id="KW-0238">DNA-binding</keyword>
<feature type="compositionally biased region" description="Low complexity" evidence="10">
    <location>
        <begin position="1006"/>
        <end position="1019"/>
    </location>
</feature>
<feature type="compositionally biased region" description="Low complexity" evidence="10">
    <location>
        <begin position="911"/>
        <end position="998"/>
    </location>
</feature>
<evidence type="ECO:0000256" key="5">
    <source>
        <dbReference type="ARBA" id="ARBA00022840"/>
    </source>
</evidence>
<feature type="region of interest" description="Disordered" evidence="10">
    <location>
        <begin position="907"/>
        <end position="1065"/>
    </location>
</feature>
<dbReference type="SUPFAM" id="SSF52540">
    <property type="entry name" value="P-loop containing nucleoside triphosphate hydrolases"/>
    <property type="match status" value="1"/>
</dbReference>
<evidence type="ECO:0000256" key="8">
    <source>
        <dbReference type="ARBA" id="ARBA00034617"/>
    </source>
</evidence>
<keyword evidence="7" id="KW-0539">Nucleus</keyword>
<dbReference type="InterPro" id="IPR011545">
    <property type="entry name" value="DEAD/DEAH_box_helicase_dom"/>
</dbReference>
<dbReference type="SUPFAM" id="SSF141571">
    <property type="entry name" value="Pentapeptide repeat-like"/>
    <property type="match status" value="1"/>
</dbReference>
<dbReference type="InterPro" id="IPR002464">
    <property type="entry name" value="DNA/RNA_helicase_DEAH_CS"/>
</dbReference>
<keyword evidence="5" id="KW-0067">ATP-binding</keyword>
<feature type="compositionally biased region" description="Pro residues" evidence="10">
    <location>
        <begin position="1"/>
        <end position="21"/>
    </location>
</feature>
<dbReference type="OrthoDB" id="10261556at2759"/>
<dbReference type="GO" id="GO:0005634">
    <property type="term" value="C:nucleus"/>
    <property type="evidence" value="ECO:0007669"/>
    <property type="project" value="TreeGrafter"/>
</dbReference>
<dbReference type="FunFam" id="3.40.50.300:FF:001975">
    <property type="entry name" value="ATP-dependent DNA helicase"/>
    <property type="match status" value="1"/>
</dbReference>
<dbReference type="GO" id="GO:0009378">
    <property type="term" value="F:four-way junction helicase activity"/>
    <property type="evidence" value="ECO:0007669"/>
    <property type="project" value="TreeGrafter"/>
</dbReference>
<dbReference type="AlphaFoldDB" id="A0A196S9R1"/>
<dbReference type="CDD" id="cd17920">
    <property type="entry name" value="DEXHc_RecQ"/>
    <property type="match status" value="1"/>
</dbReference>
<dbReference type="Pfam" id="PF16124">
    <property type="entry name" value="RecQ_Zn_bind"/>
    <property type="match status" value="1"/>
</dbReference>
<dbReference type="PROSITE" id="PS51192">
    <property type="entry name" value="HELICASE_ATP_BIND_1"/>
    <property type="match status" value="1"/>
</dbReference>
<dbReference type="GO" id="GO:0043138">
    <property type="term" value="F:3'-5' DNA helicase activity"/>
    <property type="evidence" value="ECO:0007669"/>
    <property type="project" value="UniProtKB-EC"/>
</dbReference>
<dbReference type="InterPro" id="IPR014001">
    <property type="entry name" value="Helicase_ATP-bd"/>
</dbReference>
<dbReference type="InterPro" id="IPR036388">
    <property type="entry name" value="WH-like_DNA-bd_sf"/>
</dbReference>
<keyword evidence="4 13" id="KW-0347">Helicase</keyword>
<evidence type="ECO:0000256" key="1">
    <source>
        <dbReference type="ARBA" id="ARBA00005446"/>
    </source>
</evidence>
<evidence type="ECO:0000256" key="3">
    <source>
        <dbReference type="ARBA" id="ARBA00022801"/>
    </source>
</evidence>
<dbReference type="GO" id="GO:0005694">
    <property type="term" value="C:chromosome"/>
    <property type="evidence" value="ECO:0007669"/>
    <property type="project" value="TreeGrafter"/>
</dbReference>
<sequence>MSSPAPNPISVPRSTPTPIPTSRPISTPIPSSRSISTPSPSSRPIPANPPPAFHTTPYSPPTPTTYSIPRYTPHNSQPLDDADILDSAILDEALRLEEESIAVDQSSVTSPPREEQYTVNSKVVHFATTPTKERSSSSNVVQIPPNSCLMTFGDNRRITSISDVVKSCPFSDRDLLDTNKEVFGHNAFRSGQLEVIKTVLAGLSAFCIMPTGGGKSLCYQLPAVMMPGVSIVVSPLISLVQDQVKYLEEAGVRVGAMTGNSGDAVYRSLWASVRRRTTPEYKLVYTTPEKLSKSESTKALLKALSEAGFFSLFVIDEVHCMSQWGHDFRPDYKELGAIRRSLFDNVPLMALTATATAMVKKDITTLLRLPLDRVIIFQKSFNRPELRYEVRPKPSHKKCVKSIAEYVKAHQLNQTGIIYCGTQALCERVCGELQEELKDIGYDDKVGFYHAGMTDAERERVQKEWSDDKLKIIAATVAFGMGINKTDVRFVIHFQLPHSLTHYYQEAGRAGRDRKPADCILFFNYGDKNQIEALIRKSENQLMTHHNLQELQRVVAYCQNSIDCRRSLILQYFSEEFEASHCGDVMHILCDNCCNRDTVEVVDVTDAAARVARLVVESPVELTMVKAIAAARGLTSDFKEAYRQEVMTHDCFGCCRSLSKPDMQCILTELIYKDCLAESHRTSARGWGVVYLVRGLNYQALQSHAIRITITKKKKAAPAKTPAKEAEVMPAATNDGLIDDGFGSEVSPRLPVEQYQALYKELLASRRMLQSIFSERASILTPEVMEEIARTVPLTEEELMTIDKMTPNSVKIFSGPILDFIKGWLKEKGIVVTKAFNSRGLMRRQQQMKMVPKNARGSRLALANADVLKKKEEAELLAAAEALESSGMLDEELLAAAEEVEKGMHAVGGASSFNPSSVNQSSFNQSSYNQSSLHQSSLNQSSLNQSSLNQSSYNQSSLHQSSLNQSSLNQSSLNQSSYNQSSLHQSSLNQSSLSLSSLTPPDSKRVSLSPSSFSSSSVSKYFPQESTGTPSQVSPTKRAMQLLGRKVVRKPDEITDLTGSSFLSE</sequence>
<dbReference type="PANTHER" id="PTHR13710">
    <property type="entry name" value="DNA HELICASE RECQ FAMILY MEMBER"/>
    <property type="match status" value="1"/>
</dbReference>
<evidence type="ECO:0000313" key="14">
    <source>
        <dbReference type="Proteomes" id="UP000078348"/>
    </source>
</evidence>
<feature type="compositionally biased region" description="Low complexity" evidence="10">
    <location>
        <begin position="64"/>
        <end position="73"/>
    </location>
</feature>
<dbReference type="Gene3D" id="1.10.150.80">
    <property type="entry name" value="HRDC domain"/>
    <property type="match status" value="1"/>
</dbReference>
<dbReference type="InterPro" id="IPR004589">
    <property type="entry name" value="DNA_helicase_ATP-dep_RecQ"/>
</dbReference>
<feature type="compositionally biased region" description="Pro residues" evidence="10">
    <location>
        <begin position="41"/>
        <end position="63"/>
    </location>
</feature>
<reference evidence="13 14" key="1">
    <citation type="submission" date="2016-05" db="EMBL/GenBank/DDBJ databases">
        <title>Nuclear genome of Blastocystis sp. subtype 1 NandII.</title>
        <authorList>
            <person name="Gentekaki E."/>
            <person name="Curtis B."/>
            <person name="Stairs C."/>
            <person name="Eme L."/>
            <person name="Herman E."/>
            <person name="Klimes V."/>
            <person name="Arias M.C."/>
            <person name="Elias M."/>
            <person name="Hilliou F."/>
            <person name="Klute M."/>
            <person name="Malik S.-B."/>
            <person name="Pightling A."/>
            <person name="Rachubinski R."/>
            <person name="Salas D."/>
            <person name="Schlacht A."/>
            <person name="Suga H."/>
            <person name="Archibald J."/>
            <person name="Ball S.G."/>
            <person name="Clark G."/>
            <person name="Dacks J."/>
            <person name="Van Der Giezen M."/>
            <person name="Tsaousis A."/>
            <person name="Roger A."/>
        </authorList>
    </citation>
    <scope>NUCLEOTIDE SEQUENCE [LARGE SCALE GENOMIC DNA]</scope>
    <source>
        <strain evidence="14">ATCC 50177 / NandII</strain>
    </source>
</reference>
<keyword evidence="3" id="KW-0378">Hydrolase</keyword>
<name>A0A196S9R1_BLAHN</name>
<dbReference type="InterPro" id="IPR044876">
    <property type="entry name" value="HRDC_dom_sf"/>
</dbReference>
<dbReference type="Gene3D" id="2.160.20.80">
    <property type="entry name" value="E3 ubiquitin-protein ligase SopA"/>
    <property type="match status" value="1"/>
</dbReference>
<evidence type="ECO:0000256" key="6">
    <source>
        <dbReference type="ARBA" id="ARBA00023125"/>
    </source>
</evidence>
<organism evidence="13 14">
    <name type="scientific">Blastocystis sp. subtype 1 (strain ATCC 50177 / NandII)</name>
    <dbReference type="NCBI Taxonomy" id="478820"/>
    <lineage>
        <taxon>Eukaryota</taxon>
        <taxon>Sar</taxon>
        <taxon>Stramenopiles</taxon>
        <taxon>Bigyra</taxon>
        <taxon>Opalozoa</taxon>
        <taxon>Opalinata</taxon>
        <taxon>Blastocystidae</taxon>
        <taxon>Blastocystis</taxon>
    </lineage>
</organism>
<evidence type="ECO:0000256" key="10">
    <source>
        <dbReference type="SAM" id="MobiDB-lite"/>
    </source>
</evidence>
<evidence type="ECO:0000256" key="9">
    <source>
        <dbReference type="ARBA" id="ARBA00034808"/>
    </source>
</evidence>
<dbReference type="PROSITE" id="PS00690">
    <property type="entry name" value="DEAH_ATP_HELICASE"/>
    <property type="match status" value="1"/>
</dbReference>
<accession>A0A196S9R1</accession>
<feature type="region of interest" description="Disordered" evidence="10">
    <location>
        <begin position="1"/>
        <end position="80"/>
    </location>
</feature>
<feature type="compositionally biased region" description="Low complexity" evidence="10">
    <location>
        <begin position="22"/>
        <end position="40"/>
    </location>
</feature>
<dbReference type="GO" id="GO:0003677">
    <property type="term" value="F:DNA binding"/>
    <property type="evidence" value="ECO:0007669"/>
    <property type="project" value="UniProtKB-KW"/>
</dbReference>
<feature type="compositionally biased region" description="Polar residues" evidence="10">
    <location>
        <begin position="1024"/>
        <end position="1035"/>
    </location>
</feature>
<dbReference type="SMART" id="SM00487">
    <property type="entry name" value="DEXDc"/>
    <property type="match status" value="1"/>
</dbReference>
<dbReference type="GO" id="GO:0005737">
    <property type="term" value="C:cytoplasm"/>
    <property type="evidence" value="ECO:0007669"/>
    <property type="project" value="TreeGrafter"/>
</dbReference>
<dbReference type="NCBIfam" id="TIGR00614">
    <property type="entry name" value="recQ_fam"/>
    <property type="match status" value="1"/>
</dbReference>
<dbReference type="InterPro" id="IPR032284">
    <property type="entry name" value="RecQ_Zn-bd"/>
</dbReference>
<dbReference type="SUPFAM" id="SSF47819">
    <property type="entry name" value="HRDC-like"/>
    <property type="match status" value="1"/>
</dbReference>
<evidence type="ECO:0000256" key="2">
    <source>
        <dbReference type="ARBA" id="ARBA00022741"/>
    </source>
</evidence>
<dbReference type="InterPro" id="IPR001650">
    <property type="entry name" value="Helicase_C-like"/>
</dbReference>
<evidence type="ECO:0000256" key="7">
    <source>
        <dbReference type="ARBA" id="ARBA00023242"/>
    </source>
</evidence>
<dbReference type="InterPro" id="IPR027417">
    <property type="entry name" value="P-loop_NTPase"/>
</dbReference>
<evidence type="ECO:0000313" key="13">
    <source>
        <dbReference type="EMBL" id="OAO13081.1"/>
    </source>
</evidence>
<dbReference type="Proteomes" id="UP000078348">
    <property type="component" value="Unassembled WGS sequence"/>
</dbReference>
<dbReference type="Pfam" id="PF00270">
    <property type="entry name" value="DEAD"/>
    <property type="match status" value="1"/>
</dbReference>
<dbReference type="EMBL" id="LXWW01000466">
    <property type="protein sequence ID" value="OAO13081.1"/>
    <property type="molecule type" value="Genomic_DNA"/>
</dbReference>
<dbReference type="STRING" id="478820.A0A196S9R1"/>
<dbReference type="GO" id="GO:0005524">
    <property type="term" value="F:ATP binding"/>
    <property type="evidence" value="ECO:0007669"/>
    <property type="project" value="UniProtKB-KW"/>
</dbReference>
<dbReference type="Gene3D" id="1.10.10.10">
    <property type="entry name" value="Winged helix-like DNA-binding domain superfamily/Winged helix DNA-binding domain"/>
    <property type="match status" value="1"/>
</dbReference>
<dbReference type="PANTHER" id="PTHR13710:SF152">
    <property type="entry name" value="ATP-DEPENDENT DNA HELICASE Q5"/>
    <property type="match status" value="1"/>
</dbReference>
<dbReference type="GO" id="GO:0000724">
    <property type="term" value="P:double-strand break repair via homologous recombination"/>
    <property type="evidence" value="ECO:0007669"/>
    <property type="project" value="TreeGrafter"/>
</dbReference>
<dbReference type="SMART" id="SM00490">
    <property type="entry name" value="HELICc"/>
    <property type="match status" value="1"/>
</dbReference>
<comment type="caution">
    <text evidence="13">The sequence shown here is derived from an EMBL/GenBank/DDBJ whole genome shotgun (WGS) entry which is preliminary data.</text>
</comment>